<evidence type="ECO:0000256" key="5">
    <source>
        <dbReference type="ARBA" id="ARBA00023163"/>
    </source>
</evidence>
<dbReference type="InterPro" id="IPR005119">
    <property type="entry name" value="LysR_subst-bd"/>
</dbReference>
<accession>A0ABQ1QQK5</accession>
<dbReference type="Pfam" id="PF00126">
    <property type="entry name" value="HTH_1"/>
    <property type="match status" value="1"/>
</dbReference>
<dbReference type="SUPFAM" id="SSF53850">
    <property type="entry name" value="Periplasmic binding protein-like II"/>
    <property type="match status" value="1"/>
</dbReference>
<evidence type="ECO:0000256" key="3">
    <source>
        <dbReference type="ARBA" id="ARBA00023125"/>
    </source>
</evidence>
<dbReference type="PROSITE" id="PS50931">
    <property type="entry name" value="HTH_LYSR"/>
    <property type="match status" value="1"/>
</dbReference>
<keyword evidence="8" id="KW-1185">Reference proteome</keyword>
<dbReference type="RefSeq" id="WP_188527688.1">
    <property type="nucleotide sequence ID" value="NZ_BMGI01000003.1"/>
</dbReference>
<evidence type="ECO:0000256" key="1">
    <source>
        <dbReference type="ARBA" id="ARBA00009437"/>
    </source>
</evidence>
<keyword evidence="4" id="KW-0010">Activator</keyword>
<dbReference type="Gene3D" id="3.40.190.10">
    <property type="entry name" value="Periplasmic binding protein-like II"/>
    <property type="match status" value="2"/>
</dbReference>
<keyword evidence="5" id="KW-0804">Transcription</keyword>
<organism evidence="7 8">
    <name type="scientific">Sinisalibacter lacisalsi</name>
    <dbReference type="NCBI Taxonomy" id="1526570"/>
    <lineage>
        <taxon>Bacteria</taxon>
        <taxon>Pseudomonadati</taxon>
        <taxon>Pseudomonadota</taxon>
        <taxon>Alphaproteobacteria</taxon>
        <taxon>Rhodobacterales</taxon>
        <taxon>Roseobacteraceae</taxon>
        <taxon>Sinisalibacter</taxon>
    </lineage>
</organism>
<evidence type="ECO:0000259" key="6">
    <source>
        <dbReference type="PROSITE" id="PS50931"/>
    </source>
</evidence>
<dbReference type="PANTHER" id="PTHR30346">
    <property type="entry name" value="TRANSCRIPTIONAL DUAL REGULATOR HCAR-RELATED"/>
    <property type="match status" value="1"/>
</dbReference>
<evidence type="ECO:0000256" key="4">
    <source>
        <dbReference type="ARBA" id="ARBA00023159"/>
    </source>
</evidence>
<dbReference type="InterPro" id="IPR036388">
    <property type="entry name" value="WH-like_DNA-bd_sf"/>
</dbReference>
<keyword evidence="3" id="KW-0238">DNA-binding</keyword>
<evidence type="ECO:0000313" key="8">
    <source>
        <dbReference type="Proteomes" id="UP000617355"/>
    </source>
</evidence>
<dbReference type="InterPro" id="IPR036390">
    <property type="entry name" value="WH_DNA-bd_sf"/>
</dbReference>
<dbReference type="EMBL" id="BMGI01000003">
    <property type="protein sequence ID" value="GGD37756.1"/>
    <property type="molecule type" value="Genomic_DNA"/>
</dbReference>
<dbReference type="Pfam" id="PF03466">
    <property type="entry name" value="LysR_substrate"/>
    <property type="match status" value="1"/>
</dbReference>
<sequence length="305" mass="33809">MNLPSLRQLRFLVALNDELHFSRAAERCFVTQSTLSSGLKELEDLLGAPVAERTRRSVMMTPLGRELAERARGVLADVGEMVELAQREAGTLRGPLRLGSIPTIGPFLFPRLMPRLRRDFPELRLYPREELTESLIEGLRGGRLDVILIALPFDIGDLSSESLFMDGYQLASTPDHPLAGPDPVHGADLDDETLLLLERGHCLQRHALAAFPESHARQDESFAATSLATLIAMVEEGVGITLLPQLVIDAGAARHAEIALTPLEGAWPREVILAWRKSSAREEDFRVLAQILREERDRLRAEHGA</sequence>
<keyword evidence="2" id="KW-0805">Transcription regulation</keyword>
<dbReference type="Proteomes" id="UP000617355">
    <property type="component" value="Unassembled WGS sequence"/>
</dbReference>
<proteinExistence type="inferred from homology"/>
<dbReference type="SUPFAM" id="SSF46785">
    <property type="entry name" value="Winged helix' DNA-binding domain"/>
    <property type="match status" value="1"/>
</dbReference>
<feature type="domain" description="HTH lysR-type" evidence="6">
    <location>
        <begin position="4"/>
        <end position="61"/>
    </location>
</feature>
<dbReference type="InterPro" id="IPR000847">
    <property type="entry name" value="LysR_HTH_N"/>
</dbReference>
<reference evidence="8" key="1">
    <citation type="journal article" date="2019" name="Int. J. Syst. Evol. Microbiol.">
        <title>The Global Catalogue of Microorganisms (GCM) 10K type strain sequencing project: providing services to taxonomists for standard genome sequencing and annotation.</title>
        <authorList>
            <consortium name="The Broad Institute Genomics Platform"/>
            <consortium name="The Broad Institute Genome Sequencing Center for Infectious Disease"/>
            <person name="Wu L."/>
            <person name="Ma J."/>
        </authorList>
    </citation>
    <scope>NUCLEOTIDE SEQUENCE [LARGE SCALE GENOMIC DNA]</scope>
    <source>
        <strain evidence="8">CGMCC 1.12922</strain>
    </source>
</reference>
<comment type="similarity">
    <text evidence="1">Belongs to the LysR transcriptional regulatory family.</text>
</comment>
<comment type="caution">
    <text evidence="7">The sequence shown here is derived from an EMBL/GenBank/DDBJ whole genome shotgun (WGS) entry which is preliminary data.</text>
</comment>
<evidence type="ECO:0000313" key="7">
    <source>
        <dbReference type="EMBL" id="GGD37756.1"/>
    </source>
</evidence>
<gene>
    <name evidence="7" type="ORF">GCM10011358_21870</name>
</gene>
<name>A0ABQ1QQK5_9RHOB</name>
<protein>
    <submittedName>
        <fullName evidence="7">LysR family transcriptional regulator</fullName>
    </submittedName>
</protein>
<dbReference type="CDD" id="cd08411">
    <property type="entry name" value="PBP2_OxyR"/>
    <property type="match status" value="1"/>
</dbReference>
<dbReference type="Gene3D" id="1.10.10.10">
    <property type="entry name" value="Winged helix-like DNA-binding domain superfamily/Winged helix DNA-binding domain"/>
    <property type="match status" value="1"/>
</dbReference>
<dbReference type="PANTHER" id="PTHR30346:SF26">
    <property type="entry name" value="HYDROGEN PEROXIDE-INDUCIBLE GENES ACTIVATOR"/>
    <property type="match status" value="1"/>
</dbReference>
<evidence type="ECO:0000256" key="2">
    <source>
        <dbReference type="ARBA" id="ARBA00023015"/>
    </source>
</evidence>